<evidence type="ECO:0000256" key="2">
    <source>
        <dbReference type="ARBA" id="ARBA00023163"/>
    </source>
</evidence>
<evidence type="ECO:0000256" key="1">
    <source>
        <dbReference type="ARBA" id="ARBA00023015"/>
    </source>
</evidence>
<comment type="caution">
    <text evidence="5">The sequence shown here is derived from an EMBL/GenBank/DDBJ whole genome shotgun (WGS) entry which is preliminary data.</text>
</comment>
<organism evidence="5 8">
    <name type="scientific">Natronoglomus mannanivorans</name>
    <dbReference type="NCBI Taxonomy" id="2979990"/>
    <lineage>
        <taxon>Archaea</taxon>
        <taxon>Methanobacteriati</taxon>
        <taxon>Methanobacteriota</taxon>
        <taxon>Stenosarchaea group</taxon>
        <taxon>Halobacteria</taxon>
        <taxon>Halobacteriales</taxon>
        <taxon>Natrialbaceae</taxon>
        <taxon>Natronoglomus</taxon>
    </lineage>
</organism>
<keyword evidence="1" id="KW-0805">Transcription regulation</keyword>
<evidence type="ECO:0000313" key="6">
    <source>
        <dbReference type="EMBL" id="MCU4971531.1"/>
    </source>
</evidence>
<proteinExistence type="predicted"/>
<dbReference type="Pfam" id="PF04967">
    <property type="entry name" value="HTH_10"/>
    <property type="match status" value="1"/>
</dbReference>
<gene>
    <name evidence="6" type="ORF">OB955_02080</name>
    <name evidence="5" type="ORF">OB960_02865</name>
</gene>
<evidence type="ECO:0000259" key="4">
    <source>
        <dbReference type="Pfam" id="PF15915"/>
    </source>
</evidence>
<feature type="domain" description="HTH bat-type" evidence="3">
    <location>
        <begin position="164"/>
        <end position="215"/>
    </location>
</feature>
<evidence type="ECO:0000259" key="3">
    <source>
        <dbReference type="Pfam" id="PF04967"/>
    </source>
</evidence>
<dbReference type="EMBL" id="JAOPKA010000001">
    <property type="protein sequence ID" value="MCU4740335.1"/>
    <property type="molecule type" value="Genomic_DNA"/>
</dbReference>
<dbReference type="PANTHER" id="PTHR34236">
    <property type="entry name" value="DIMETHYL SULFOXIDE REDUCTASE TRANSCRIPTIONAL ACTIVATOR"/>
    <property type="match status" value="1"/>
</dbReference>
<name>A0AAP2YWU0_9EURY</name>
<dbReference type="EMBL" id="JAOPKB010000001">
    <property type="protein sequence ID" value="MCU4971531.1"/>
    <property type="molecule type" value="Genomic_DNA"/>
</dbReference>
<dbReference type="PANTHER" id="PTHR34236:SF1">
    <property type="entry name" value="DIMETHYL SULFOXIDE REDUCTASE TRANSCRIPTIONAL ACTIVATOR"/>
    <property type="match status" value="1"/>
</dbReference>
<dbReference type="Proteomes" id="UP001320972">
    <property type="component" value="Unassembled WGS sequence"/>
</dbReference>
<evidence type="ECO:0000313" key="8">
    <source>
        <dbReference type="Proteomes" id="UP001321018"/>
    </source>
</evidence>
<dbReference type="AlphaFoldDB" id="A0AAP2YWU0"/>
<dbReference type="RefSeq" id="WP_338002172.1">
    <property type="nucleotide sequence ID" value="NZ_JAOPKA010000001.1"/>
</dbReference>
<dbReference type="InterPro" id="IPR031803">
    <property type="entry name" value="BAT_GAF/HTH-assoc"/>
</dbReference>
<sequence>MGTIVDLSLELEALPLGQALASTDGLELELEPVVPIGPRTCPFFWLFDRSSQTRRHDRIATFERRVEQTADIDDLVRVGNVENGVLYRVGWCGDGVAFVDAVVDADGAILEATGTSTEWTVRLRFGDSDRIATFQQYCREHGIPIELVRVVDLEHERSAYPATLTSGQAEALMTASRMGYFERPRETTLAEVATSLEVSPQAAGGRIRRGVSNLVADALPIDDDGTSHRSGRNNY</sequence>
<accession>A0AAP2YWU0</accession>
<reference evidence="5 7" key="1">
    <citation type="submission" date="2022-09" db="EMBL/GenBank/DDBJ databases">
        <title>Enrichment on poylsaccharides allowed isolation of novel metabolic and taxonomic groups of Haloarchaea.</title>
        <authorList>
            <person name="Sorokin D.Y."/>
            <person name="Elcheninov A.G."/>
            <person name="Khizhniak T.V."/>
            <person name="Kolganova T.V."/>
            <person name="Kublanov I.V."/>
        </authorList>
    </citation>
    <scope>NUCLEOTIDE SEQUENCE</scope>
    <source>
        <strain evidence="6 7">AArc-m2/3/4</strain>
        <strain evidence="5">AArc-xg1-1</strain>
    </source>
</reference>
<keyword evidence="7" id="KW-1185">Reference proteome</keyword>
<evidence type="ECO:0000313" key="7">
    <source>
        <dbReference type="Proteomes" id="UP001320972"/>
    </source>
</evidence>
<feature type="domain" description="Bacterioopsin transcriptional activator GAF and HTH associated" evidence="4">
    <location>
        <begin position="5"/>
        <end position="154"/>
    </location>
</feature>
<dbReference type="Proteomes" id="UP001321018">
    <property type="component" value="Unassembled WGS sequence"/>
</dbReference>
<protein>
    <submittedName>
        <fullName evidence="5">Helix-turn-helix domain-containing protein</fullName>
    </submittedName>
</protein>
<dbReference type="Pfam" id="PF15915">
    <property type="entry name" value="BAT"/>
    <property type="match status" value="1"/>
</dbReference>
<dbReference type="InterPro" id="IPR007050">
    <property type="entry name" value="HTH_bacterioopsin"/>
</dbReference>
<evidence type="ECO:0000313" key="5">
    <source>
        <dbReference type="EMBL" id="MCU4740335.1"/>
    </source>
</evidence>
<keyword evidence="2" id="KW-0804">Transcription</keyword>